<dbReference type="AlphaFoldDB" id="A0A9Q3SZ30"/>
<dbReference type="EMBL" id="JAHBFI010000016">
    <property type="protein sequence ID" value="MBZ5962823.1"/>
    <property type="molecule type" value="Genomic_DNA"/>
</dbReference>
<dbReference type="Proteomes" id="UP000199271">
    <property type="component" value="Unassembled WGS sequence"/>
</dbReference>
<organism evidence="2 4">
    <name type="scientific">Leuconostoc gasicomitatum</name>
    <dbReference type="NCBI Taxonomy" id="115778"/>
    <lineage>
        <taxon>Bacteria</taxon>
        <taxon>Bacillati</taxon>
        <taxon>Bacillota</taxon>
        <taxon>Bacilli</taxon>
        <taxon>Lactobacillales</taxon>
        <taxon>Lactobacillaceae</taxon>
        <taxon>Leuconostoc</taxon>
        <taxon>Leuconostoc gelidum group</taxon>
    </lineage>
</organism>
<proteinExistence type="predicted"/>
<keyword evidence="3" id="KW-1185">Reference proteome</keyword>
<comment type="caution">
    <text evidence="2">The sequence shown here is derived from an EMBL/GenBank/DDBJ whole genome shotgun (WGS) entry which is preliminary data.</text>
</comment>
<gene>
    <name evidence="1" type="ORF">C122C_1007</name>
    <name evidence="2" type="ORF">KIJ12_06650</name>
</gene>
<reference evidence="2" key="2">
    <citation type="submission" date="2021-05" db="EMBL/GenBank/DDBJ databases">
        <title>Pangenome of Leuconostoc gelidum warrants species status for Leuconostoc gelidum subsp. gasicomitatum.</title>
        <authorList>
            <person name="Johansson P."/>
            <person name="Sade E."/>
            <person name="Hultman J."/>
            <person name="Auvinen P."/>
            <person name="Bjorkroth J."/>
        </authorList>
    </citation>
    <scope>NUCLEOTIDE SEQUENCE</scope>
    <source>
        <strain evidence="2">A.21.4</strain>
    </source>
</reference>
<accession>A0A9Q3SZ30</accession>
<evidence type="ECO:0000313" key="4">
    <source>
        <dbReference type="Proteomes" id="UP000752647"/>
    </source>
</evidence>
<dbReference type="RefSeq" id="WP_010382037.1">
    <property type="nucleotide sequence ID" value="NZ_BPKT01000007.1"/>
</dbReference>
<evidence type="ECO:0000313" key="2">
    <source>
        <dbReference type="EMBL" id="MBZ5962823.1"/>
    </source>
</evidence>
<sequence>MAKEKFDATAFLSSLFHYAHDFNFNHIIFEANRYKVSVNLVRKSATYGNAEVFYVSADTKEFATVMSAVNGAIEIAELEGKQQATVKTANLERDEQVFQFRLHEFGNGKYSLDLSI</sequence>
<reference evidence="1 3" key="1">
    <citation type="submission" date="2015-12" db="EMBL/GenBank/DDBJ databases">
        <authorList>
            <person name="Andreevskaya M."/>
        </authorList>
    </citation>
    <scope>NUCLEOTIDE SEQUENCE [LARGE SCALE GENOMIC DNA]</scope>
    <source>
        <strain evidence="1 3">C122c</strain>
    </source>
</reference>
<dbReference type="EMBL" id="FBSY01000007">
    <property type="protein sequence ID" value="CUW11982.1"/>
    <property type="molecule type" value="Genomic_DNA"/>
</dbReference>
<evidence type="ECO:0000313" key="1">
    <source>
        <dbReference type="EMBL" id="CUW11982.1"/>
    </source>
</evidence>
<protein>
    <submittedName>
        <fullName evidence="2">Uncharacterized protein</fullName>
    </submittedName>
</protein>
<evidence type="ECO:0000313" key="3">
    <source>
        <dbReference type="Proteomes" id="UP000199271"/>
    </source>
</evidence>
<dbReference type="Proteomes" id="UP000752647">
    <property type="component" value="Unassembled WGS sequence"/>
</dbReference>
<dbReference type="GeneID" id="34300242"/>
<dbReference type="OMA" id="HYAHDFN"/>
<name>A0A9Q3SZ30_9LACO</name>